<dbReference type="EMBL" id="JAAXKY010000026">
    <property type="protein sequence ID" value="NMH77586.1"/>
    <property type="molecule type" value="Genomic_DNA"/>
</dbReference>
<evidence type="ECO:0000256" key="2">
    <source>
        <dbReference type="ARBA" id="ARBA00023015"/>
    </source>
</evidence>
<keyword evidence="4" id="KW-0804">Transcription</keyword>
<dbReference type="Pfam" id="PF04542">
    <property type="entry name" value="Sigma70_r2"/>
    <property type="match status" value="1"/>
</dbReference>
<dbReference type="Proteomes" id="UP001296706">
    <property type="component" value="Unassembled WGS sequence"/>
</dbReference>
<proteinExistence type="inferred from homology"/>
<keyword evidence="3" id="KW-0731">Sigma factor</keyword>
<keyword evidence="8" id="KW-1185">Reference proteome</keyword>
<dbReference type="InterPro" id="IPR013324">
    <property type="entry name" value="RNA_pol_sigma_r3/r4-like"/>
</dbReference>
<dbReference type="InterPro" id="IPR014284">
    <property type="entry name" value="RNA_pol_sigma-70_dom"/>
</dbReference>
<reference evidence="7 8" key="1">
    <citation type="submission" date="2020-04" db="EMBL/GenBank/DDBJ databases">
        <authorList>
            <person name="Klaysubun C."/>
            <person name="Duangmal K."/>
            <person name="Lipun K."/>
        </authorList>
    </citation>
    <scope>NUCLEOTIDE SEQUENCE [LARGE SCALE GENOMIC DNA]</scope>
    <source>
        <strain evidence="7 8">JCM 11839</strain>
    </source>
</reference>
<comment type="caution">
    <text evidence="7">The sequence shown here is derived from an EMBL/GenBank/DDBJ whole genome shotgun (WGS) entry which is preliminary data.</text>
</comment>
<feature type="domain" description="RNA polymerase sigma-70 region 2" evidence="5">
    <location>
        <begin position="22"/>
        <end position="84"/>
    </location>
</feature>
<dbReference type="SUPFAM" id="SSF88659">
    <property type="entry name" value="Sigma3 and sigma4 domains of RNA polymerase sigma factors"/>
    <property type="match status" value="1"/>
</dbReference>
<evidence type="ECO:0000256" key="4">
    <source>
        <dbReference type="ARBA" id="ARBA00023163"/>
    </source>
</evidence>
<protein>
    <submittedName>
        <fullName evidence="7">Sigma-70 family RNA polymerase sigma factor</fullName>
    </submittedName>
</protein>
<evidence type="ECO:0000259" key="5">
    <source>
        <dbReference type="Pfam" id="PF04542"/>
    </source>
</evidence>
<name>A0ABX1RCR1_9PSEU</name>
<sequence length="286" mass="30775">MNSGSRETPSTLDQAASVFVGLRPRLFGVAYRMLGCSLEAEDIVQEVWLRWQTTDRTAVMDPPGFLITATTRMAINVLRSARRRRETYLGPGVPEPVDTGADPQIGAERGEALELGVLLLLAKLSPTERAAYVLREAFDYGYPGIATILELSEVNARQLVSRARRHLAFGRCDPVGRSEHRHLLEAFLTAAQTGNLPVLEELLASGARSCPVGGGAVRTARNPLAGRTRAATFPMALARRCRPGAVLVSHGATRVALLSITPSARGIDELLWVLNPAEPAGIPVAP</sequence>
<evidence type="ECO:0000256" key="1">
    <source>
        <dbReference type="ARBA" id="ARBA00010641"/>
    </source>
</evidence>
<evidence type="ECO:0000259" key="6">
    <source>
        <dbReference type="Pfam" id="PF08281"/>
    </source>
</evidence>
<dbReference type="Gene3D" id="1.10.1740.10">
    <property type="match status" value="1"/>
</dbReference>
<dbReference type="PANTHER" id="PTHR30173:SF36">
    <property type="entry name" value="ECF RNA POLYMERASE SIGMA FACTOR SIGJ"/>
    <property type="match status" value="1"/>
</dbReference>
<organism evidence="7 8">
    <name type="scientific">Pseudonocardia xinjiangensis</name>
    <dbReference type="NCBI Taxonomy" id="75289"/>
    <lineage>
        <taxon>Bacteria</taxon>
        <taxon>Bacillati</taxon>
        <taxon>Actinomycetota</taxon>
        <taxon>Actinomycetes</taxon>
        <taxon>Pseudonocardiales</taxon>
        <taxon>Pseudonocardiaceae</taxon>
        <taxon>Pseudonocardia</taxon>
    </lineage>
</organism>
<dbReference type="SUPFAM" id="SSF88946">
    <property type="entry name" value="Sigma2 domain of RNA polymerase sigma factors"/>
    <property type="match status" value="1"/>
</dbReference>
<feature type="domain" description="RNA polymerase sigma factor 70 region 4 type 2" evidence="6">
    <location>
        <begin position="117"/>
        <end position="167"/>
    </location>
</feature>
<dbReference type="InterPro" id="IPR013249">
    <property type="entry name" value="RNA_pol_sigma70_r4_t2"/>
</dbReference>
<accession>A0ABX1RCR1</accession>
<evidence type="ECO:0000313" key="8">
    <source>
        <dbReference type="Proteomes" id="UP001296706"/>
    </source>
</evidence>
<dbReference type="RefSeq" id="WP_169395660.1">
    <property type="nucleotide sequence ID" value="NZ_BAAAJH010000016.1"/>
</dbReference>
<dbReference type="Gene3D" id="1.10.10.10">
    <property type="entry name" value="Winged helix-like DNA-binding domain superfamily/Winged helix DNA-binding domain"/>
    <property type="match status" value="1"/>
</dbReference>
<gene>
    <name evidence="7" type="ORF">HF577_10885</name>
</gene>
<dbReference type="PANTHER" id="PTHR30173">
    <property type="entry name" value="SIGMA 19 FACTOR"/>
    <property type="match status" value="1"/>
</dbReference>
<keyword evidence="2" id="KW-0805">Transcription regulation</keyword>
<dbReference type="NCBIfam" id="TIGR02937">
    <property type="entry name" value="sigma70-ECF"/>
    <property type="match status" value="1"/>
</dbReference>
<dbReference type="Pfam" id="PF08281">
    <property type="entry name" value="Sigma70_r4_2"/>
    <property type="match status" value="1"/>
</dbReference>
<dbReference type="InterPro" id="IPR007627">
    <property type="entry name" value="RNA_pol_sigma70_r2"/>
</dbReference>
<evidence type="ECO:0000256" key="3">
    <source>
        <dbReference type="ARBA" id="ARBA00023082"/>
    </source>
</evidence>
<comment type="similarity">
    <text evidence="1">Belongs to the sigma-70 factor family. ECF subfamily.</text>
</comment>
<dbReference type="InterPro" id="IPR052704">
    <property type="entry name" value="ECF_Sigma-70_Domain"/>
</dbReference>
<dbReference type="InterPro" id="IPR013325">
    <property type="entry name" value="RNA_pol_sigma_r2"/>
</dbReference>
<dbReference type="InterPro" id="IPR036388">
    <property type="entry name" value="WH-like_DNA-bd_sf"/>
</dbReference>
<evidence type="ECO:0000313" key="7">
    <source>
        <dbReference type="EMBL" id="NMH77586.1"/>
    </source>
</evidence>